<gene>
    <name evidence="2" type="ORF">RG47T_4499</name>
</gene>
<reference evidence="2 3" key="1">
    <citation type="submission" date="2016-11" db="EMBL/GenBank/DDBJ databases">
        <title>Whole Genome Sequencing of Mucilaginibacter polytrichastri RG4-7(T) isolated from the moss sample.</title>
        <authorList>
            <person name="Li Y."/>
        </authorList>
    </citation>
    <scope>NUCLEOTIDE SEQUENCE [LARGE SCALE GENOMIC DNA]</scope>
    <source>
        <strain evidence="2 3">RG4-7</strain>
    </source>
</reference>
<feature type="chain" id="PRO_5010199440" evidence="1">
    <location>
        <begin position="22"/>
        <end position="175"/>
    </location>
</feature>
<dbReference type="RefSeq" id="WP_074491725.1">
    <property type="nucleotide sequence ID" value="NZ_FPAM01000007.1"/>
</dbReference>
<organism evidence="2 3">
    <name type="scientific">Mucilaginibacter polytrichastri</name>
    <dbReference type="NCBI Taxonomy" id="1302689"/>
    <lineage>
        <taxon>Bacteria</taxon>
        <taxon>Pseudomonadati</taxon>
        <taxon>Bacteroidota</taxon>
        <taxon>Sphingobacteriia</taxon>
        <taxon>Sphingobacteriales</taxon>
        <taxon>Sphingobacteriaceae</taxon>
        <taxon>Mucilaginibacter</taxon>
    </lineage>
</organism>
<dbReference type="Proteomes" id="UP000186720">
    <property type="component" value="Unassembled WGS sequence"/>
</dbReference>
<keyword evidence="3" id="KW-1185">Reference proteome</keyword>
<evidence type="ECO:0000313" key="3">
    <source>
        <dbReference type="Proteomes" id="UP000186720"/>
    </source>
</evidence>
<proteinExistence type="predicted"/>
<accession>A0A1Q6A4T9</accession>
<sequence>MKNKFLIFFIAIIAVSNFSLAQQQDFALSEHIFILTPNRKVNIDDIKRKSIVSLLGKPQKIKKEMSETDGLLSVYSYPNGEIDFDENGSLNSIEIKGTGWALILKTENKPEKSFSFNSTNNDLYSYFKGSFDKKHPDQAMVYIKSKSGEIHPYTWIVFKISKSHISSIIYAFNNY</sequence>
<comment type="caution">
    <text evidence="2">The sequence shown here is derived from an EMBL/GenBank/DDBJ whole genome shotgun (WGS) entry which is preliminary data.</text>
</comment>
<evidence type="ECO:0000313" key="2">
    <source>
        <dbReference type="EMBL" id="OKS89019.1"/>
    </source>
</evidence>
<dbReference type="EMBL" id="MPPL01000001">
    <property type="protein sequence ID" value="OKS89019.1"/>
    <property type="molecule type" value="Genomic_DNA"/>
</dbReference>
<feature type="signal peptide" evidence="1">
    <location>
        <begin position="1"/>
        <end position="21"/>
    </location>
</feature>
<evidence type="ECO:0000256" key="1">
    <source>
        <dbReference type="SAM" id="SignalP"/>
    </source>
</evidence>
<keyword evidence="1" id="KW-0732">Signal</keyword>
<name>A0A1Q6A4T9_9SPHI</name>
<dbReference type="AlphaFoldDB" id="A0A1Q6A4T9"/>
<protein>
    <submittedName>
        <fullName evidence="2">Uncharacterized protein</fullName>
    </submittedName>
</protein>